<organism evidence="2">
    <name type="scientific">Siphoviridae sp. ctGa111</name>
    <dbReference type="NCBI Taxonomy" id="2825413"/>
    <lineage>
        <taxon>Viruses</taxon>
        <taxon>Duplodnaviria</taxon>
        <taxon>Heunggongvirae</taxon>
        <taxon>Uroviricota</taxon>
        <taxon>Caudoviricetes</taxon>
    </lineage>
</organism>
<keyword evidence="1" id="KW-0812">Transmembrane</keyword>
<dbReference type="EMBL" id="BK016245">
    <property type="protein sequence ID" value="DAG04814.1"/>
    <property type="molecule type" value="Genomic_DNA"/>
</dbReference>
<evidence type="ECO:0000256" key="1">
    <source>
        <dbReference type="SAM" id="Phobius"/>
    </source>
</evidence>
<evidence type="ECO:0000313" key="2">
    <source>
        <dbReference type="EMBL" id="DAG04814.1"/>
    </source>
</evidence>
<sequence length="204" mass="23378">MTEIIKLINNVETLFNVFVPGALCVWFYTKLSIKKIEYQGFLALSIAFGFTIKYCVDYIDHLLGRWVIIGFPIVIVYVFVGLVGASVFYKAKNSIPVRKWFGKHLGYDTGDNIWTRHIDFHGQTDARLYMDDGSYIYGTIESVDNDYIVLTYHATASEPVGKEMDAAVDNLNDDTAMCIPMSHVKRFEFMYDNLDSETAKYVLR</sequence>
<keyword evidence="1" id="KW-1133">Transmembrane helix</keyword>
<feature type="transmembrane region" description="Helical" evidence="1">
    <location>
        <begin position="65"/>
        <end position="89"/>
    </location>
</feature>
<proteinExistence type="predicted"/>
<name>A0A8S5VDQ6_9CAUD</name>
<feature type="transmembrane region" description="Helical" evidence="1">
    <location>
        <begin position="13"/>
        <end position="29"/>
    </location>
</feature>
<reference evidence="2" key="1">
    <citation type="journal article" date="2021" name="Proc. Natl. Acad. Sci. U.S.A.">
        <title>A Catalog of Tens of Thousands of Viruses from Human Metagenomes Reveals Hidden Associations with Chronic Diseases.</title>
        <authorList>
            <person name="Tisza M.J."/>
            <person name="Buck C.B."/>
        </authorList>
    </citation>
    <scope>NUCLEOTIDE SEQUENCE</scope>
    <source>
        <strain evidence="2">CtGa111</strain>
    </source>
</reference>
<protein>
    <submittedName>
        <fullName evidence="2">Uncharacterized protein</fullName>
    </submittedName>
</protein>
<keyword evidence="1" id="KW-0472">Membrane</keyword>
<accession>A0A8S5VDQ6</accession>